<gene>
    <name evidence="1" type="ORF">BDV98DRAFT_576968</name>
</gene>
<evidence type="ECO:0000313" key="1">
    <source>
        <dbReference type="EMBL" id="TFK95977.1"/>
    </source>
</evidence>
<dbReference type="Proteomes" id="UP000305067">
    <property type="component" value="Unassembled WGS sequence"/>
</dbReference>
<accession>A0A5C3Q483</accession>
<proteinExistence type="predicted"/>
<dbReference type="AlphaFoldDB" id="A0A5C3Q483"/>
<name>A0A5C3Q483_9AGAR</name>
<reference evidence="1 2" key="1">
    <citation type="journal article" date="2019" name="Nat. Ecol. Evol.">
        <title>Megaphylogeny resolves global patterns of mushroom evolution.</title>
        <authorList>
            <person name="Varga T."/>
            <person name="Krizsan K."/>
            <person name="Foldi C."/>
            <person name="Dima B."/>
            <person name="Sanchez-Garcia M."/>
            <person name="Sanchez-Ramirez S."/>
            <person name="Szollosi G.J."/>
            <person name="Szarkandi J.G."/>
            <person name="Papp V."/>
            <person name="Albert L."/>
            <person name="Andreopoulos W."/>
            <person name="Angelini C."/>
            <person name="Antonin V."/>
            <person name="Barry K.W."/>
            <person name="Bougher N.L."/>
            <person name="Buchanan P."/>
            <person name="Buyck B."/>
            <person name="Bense V."/>
            <person name="Catcheside P."/>
            <person name="Chovatia M."/>
            <person name="Cooper J."/>
            <person name="Damon W."/>
            <person name="Desjardin D."/>
            <person name="Finy P."/>
            <person name="Geml J."/>
            <person name="Haridas S."/>
            <person name="Hughes K."/>
            <person name="Justo A."/>
            <person name="Karasinski D."/>
            <person name="Kautmanova I."/>
            <person name="Kiss B."/>
            <person name="Kocsube S."/>
            <person name="Kotiranta H."/>
            <person name="LaButti K.M."/>
            <person name="Lechner B.E."/>
            <person name="Liimatainen K."/>
            <person name="Lipzen A."/>
            <person name="Lukacs Z."/>
            <person name="Mihaltcheva S."/>
            <person name="Morgado L.N."/>
            <person name="Niskanen T."/>
            <person name="Noordeloos M.E."/>
            <person name="Ohm R.A."/>
            <person name="Ortiz-Santana B."/>
            <person name="Ovrebo C."/>
            <person name="Racz N."/>
            <person name="Riley R."/>
            <person name="Savchenko A."/>
            <person name="Shiryaev A."/>
            <person name="Soop K."/>
            <person name="Spirin V."/>
            <person name="Szebenyi C."/>
            <person name="Tomsovsky M."/>
            <person name="Tulloss R.E."/>
            <person name="Uehling J."/>
            <person name="Grigoriev I.V."/>
            <person name="Vagvolgyi C."/>
            <person name="Papp T."/>
            <person name="Martin F.M."/>
            <person name="Miettinen O."/>
            <person name="Hibbett D.S."/>
            <person name="Nagy L.G."/>
        </authorList>
    </citation>
    <scope>NUCLEOTIDE SEQUENCE [LARGE SCALE GENOMIC DNA]</scope>
    <source>
        <strain evidence="1 2">CBS 309.79</strain>
    </source>
</reference>
<dbReference type="EMBL" id="ML178870">
    <property type="protein sequence ID" value="TFK95977.1"/>
    <property type="molecule type" value="Genomic_DNA"/>
</dbReference>
<protein>
    <submittedName>
        <fullName evidence="1">Uncharacterized protein</fullName>
    </submittedName>
</protein>
<keyword evidence="2" id="KW-1185">Reference proteome</keyword>
<organism evidence="1 2">
    <name type="scientific">Pterulicium gracile</name>
    <dbReference type="NCBI Taxonomy" id="1884261"/>
    <lineage>
        <taxon>Eukaryota</taxon>
        <taxon>Fungi</taxon>
        <taxon>Dikarya</taxon>
        <taxon>Basidiomycota</taxon>
        <taxon>Agaricomycotina</taxon>
        <taxon>Agaricomycetes</taxon>
        <taxon>Agaricomycetidae</taxon>
        <taxon>Agaricales</taxon>
        <taxon>Pleurotineae</taxon>
        <taxon>Pterulaceae</taxon>
        <taxon>Pterulicium</taxon>
    </lineage>
</organism>
<evidence type="ECO:0000313" key="2">
    <source>
        <dbReference type="Proteomes" id="UP000305067"/>
    </source>
</evidence>
<sequence>MFDTGNSDRSIASGSFGDVEIVTMPEKATQLNILLHRIRPSTTPPRITSANDLPEALLALVLEDKYDVPTLPRRMGDALTILVLGSRDCAQTAFRVYCIPSRFELEQCARDAAFYALSIPFAQHLTDLPNEESRVVIGVDLGSHLLRQVSKGVLSGRCCGDQRTFVLRESPSLVQVHVWLRVRKGTPLLSSCMYLESVVVHQALAA</sequence>